<gene>
    <name evidence="7" type="ORF">NA57DRAFT_70898</name>
</gene>
<proteinExistence type="inferred from homology"/>
<evidence type="ECO:0000259" key="5">
    <source>
        <dbReference type="PROSITE" id="PS50404"/>
    </source>
</evidence>
<sequence length="231" mass="26156">MVEPIKIWVSAAGPNPWKPVIILEKLALGPDLRKLNPSGKVPVMEDPNTELMLWESGAIVLYLIDQYDTEKKLVYTTLKEKNLLNQWLMFQMSQQGPYYGQIGWFNYFHPEKLPSVVDRYVEQAERVLGVLNGALEGKTWLVGDKCTYADLSFFMWNVILPLSMLYPAGETPLSKFSNVLAWHDRMQARESVKKTLAVRQGIMDAEGLGNNALRTDLSLDDMSKKLSGSNS</sequence>
<dbReference type="InterPro" id="IPR036282">
    <property type="entry name" value="Glutathione-S-Trfase_C_sf"/>
</dbReference>
<evidence type="ECO:0000313" key="8">
    <source>
        <dbReference type="Proteomes" id="UP000799772"/>
    </source>
</evidence>
<evidence type="ECO:0000256" key="3">
    <source>
        <dbReference type="ARBA" id="ARBA00022679"/>
    </source>
</evidence>
<evidence type="ECO:0000256" key="1">
    <source>
        <dbReference type="ARBA" id="ARBA00007409"/>
    </source>
</evidence>
<comment type="similarity">
    <text evidence="1">Belongs to the GST superfamily.</text>
</comment>
<evidence type="ECO:0000259" key="6">
    <source>
        <dbReference type="PROSITE" id="PS50405"/>
    </source>
</evidence>
<feature type="domain" description="GST N-terminal" evidence="5">
    <location>
        <begin position="1"/>
        <end position="71"/>
    </location>
</feature>
<accession>A0A9P4INC9</accession>
<dbReference type="Pfam" id="PF00043">
    <property type="entry name" value="GST_C"/>
    <property type="match status" value="1"/>
</dbReference>
<dbReference type="InterPro" id="IPR004046">
    <property type="entry name" value="GST_C"/>
</dbReference>
<dbReference type="Proteomes" id="UP000799772">
    <property type="component" value="Unassembled WGS sequence"/>
</dbReference>
<dbReference type="SFLD" id="SFLDG00358">
    <property type="entry name" value="Main_(cytGST)"/>
    <property type="match status" value="1"/>
</dbReference>
<dbReference type="InterPro" id="IPR036249">
    <property type="entry name" value="Thioredoxin-like_sf"/>
</dbReference>
<feature type="domain" description="GST C-terminal" evidence="6">
    <location>
        <begin position="77"/>
        <end position="205"/>
    </location>
</feature>
<reference evidence="7" key="1">
    <citation type="journal article" date="2020" name="Stud. Mycol.">
        <title>101 Dothideomycetes genomes: a test case for predicting lifestyles and emergence of pathogens.</title>
        <authorList>
            <person name="Haridas S."/>
            <person name="Albert R."/>
            <person name="Binder M."/>
            <person name="Bloem J."/>
            <person name="Labutti K."/>
            <person name="Salamov A."/>
            <person name="Andreopoulos B."/>
            <person name="Baker S."/>
            <person name="Barry K."/>
            <person name="Bills G."/>
            <person name="Bluhm B."/>
            <person name="Cannon C."/>
            <person name="Castanera R."/>
            <person name="Culley D."/>
            <person name="Daum C."/>
            <person name="Ezra D."/>
            <person name="Gonzalez J."/>
            <person name="Henrissat B."/>
            <person name="Kuo A."/>
            <person name="Liang C."/>
            <person name="Lipzen A."/>
            <person name="Lutzoni F."/>
            <person name="Magnuson J."/>
            <person name="Mondo S."/>
            <person name="Nolan M."/>
            <person name="Ohm R."/>
            <person name="Pangilinan J."/>
            <person name="Park H.-J."/>
            <person name="Ramirez L."/>
            <person name="Alfaro M."/>
            <person name="Sun H."/>
            <person name="Tritt A."/>
            <person name="Yoshinaga Y."/>
            <person name="Zwiers L.-H."/>
            <person name="Turgeon B."/>
            <person name="Goodwin S."/>
            <person name="Spatafora J."/>
            <person name="Crous P."/>
            <person name="Grigoriev I."/>
        </authorList>
    </citation>
    <scope>NUCLEOTIDE SEQUENCE</scope>
    <source>
        <strain evidence="7">CBS 133067</strain>
    </source>
</reference>
<evidence type="ECO:0000256" key="4">
    <source>
        <dbReference type="ARBA" id="ARBA00047960"/>
    </source>
</evidence>
<keyword evidence="8" id="KW-1185">Reference proteome</keyword>
<dbReference type="Gene3D" id="1.20.1050.10">
    <property type="match status" value="1"/>
</dbReference>
<dbReference type="PANTHER" id="PTHR44051">
    <property type="entry name" value="GLUTATHIONE S-TRANSFERASE-RELATED"/>
    <property type="match status" value="1"/>
</dbReference>
<dbReference type="PROSITE" id="PS50404">
    <property type="entry name" value="GST_NTER"/>
    <property type="match status" value="1"/>
</dbReference>
<keyword evidence="3" id="KW-0808">Transferase</keyword>
<dbReference type="InterPro" id="IPR004045">
    <property type="entry name" value="Glutathione_S-Trfase_N"/>
</dbReference>
<dbReference type="PANTHER" id="PTHR44051:SF20">
    <property type="entry name" value="GLUTATHIONE TRANSFERASE 1 (EUROFUNG)"/>
    <property type="match status" value="1"/>
</dbReference>
<evidence type="ECO:0000313" key="7">
    <source>
        <dbReference type="EMBL" id="KAF2104690.1"/>
    </source>
</evidence>
<dbReference type="SUPFAM" id="SSF52833">
    <property type="entry name" value="Thioredoxin-like"/>
    <property type="match status" value="1"/>
</dbReference>
<dbReference type="GO" id="GO:0004364">
    <property type="term" value="F:glutathione transferase activity"/>
    <property type="evidence" value="ECO:0007669"/>
    <property type="project" value="UniProtKB-EC"/>
</dbReference>
<dbReference type="PROSITE" id="PS50405">
    <property type="entry name" value="GST_CTER"/>
    <property type="match status" value="1"/>
</dbReference>
<dbReference type="SFLD" id="SFLDS00019">
    <property type="entry name" value="Glutathione_Transferase_(cytos"/>
    <property type="match status" value="1"/>
</dbReference>
<comment type="catalytic activity">
    <reaction evidence="4">
        <text>RX + glutathione = an S-substituted glutathione + a halide anion + H(+)</text>
        <dbReference type="Rhea" id="RHEA:16437"/>
        <dbReference type="ChEBI" id="CHEBI:15378"/>
        <dbReference type="ChEBI" id="CHEBI:16042"/>
        <dbReference type="ChEBI" id="CHEBI:17792"/>
        <dbReference type="ChEBI" id="CHEBI:57925"/>
        <dbReference type="ChEBI" id="CHEBI:90779"/>
        <dbReference type="EC" id="2.5.1.18"/>
    </reaction>
</comment>
<comment type="caution">
    <text evidence="7">The sequence shown here is derived from an EMBL/GenBank/DDBJ whole genome shotgun (WGS) entry which is preliminary data.</text>
</comment>
<dbReference type="EMBL" id="ML978121">
    <property type="protein sequence ID" value="KAF2104690.1"/>
    <property type="molecule type" value="Genomic_DNA"/>
</dbReference>
<dbReference type="EC" id="2.5.1.18" evidence="2"/>
<dbReference type="InterPro" id="IPR010987">
    <property type="entry name" value="Glutathione-S-Trfase_C-like"/>
</dbReference>
<dbReference type="Gene3D" id="3.40.30.10">
    <property type="entry name" value="Glutaredoxin"/>
    <property type="match status" value="1"/>
</dbReference>
<dbReference type="Pfam" id="PF13409">
    <property type="entry name" value="GST_N_2"/>
    <property type="match status" value="1"/>
</dbReference>
<dbReference type="InterPro" id="IPR040079">
    <property type="entry name" value="Glutathione_S-Trfase"/>
</dbReference>
<name>A0A9P4INC9_9PEZI</name>
<protein>
    <recommendedName>
        <fullName evidence="2">glutathione transferase</fullName>
        <ecNumber evidence="2">2.5.1.18</ecNumber>
    </recommendedName>
</protein>
<evidence type="ECO:0000256" key="2">
    <source>
        <dbReference type="ARBA" id="ARBA00012452"/>
    </source>
</evidence>
<dbReference type="AlphaFoldDB" id="A0A9P4INC9"/>
<dbReference type="SUPFAM" id="SSF47616">
    <property type="entry name" value="GST C-terminal domain-like"/>
    <property type="match status" value="1"/>
</dbReference>
<dbReference type="OrthoDB" id="422574at2759"/>
<organism evidence="7 8">
    <name type="scientific">Rhizodiscina lignyota</name>
    <dbReference type="NCBI Taxonomy" id="1504668"/>
    <lineage>
        <taxon>Eukaryota</taxon>
        <taxon>Fungi</taxon>
        <taxon>Dikarya</taxon>
        <taxon>Ascomycota</taxon>
        <taxon>Pezizomycotina</taxon>
        <taxon>Dothideomycetes</taxon>
        <taxon>Pleosporomycetidae</taxon>
        <taxon>Aulographales</taxon>
        <taxon>Rhizodiscinaceae</taxon>
        <taxon>Rhizodiscina</taxon>
    </lineage>
</organism>